<organism evidence="1 2">
    <name type="scientific">Thermococcus barophilus</name>
    <dbReference type="NCBI Taxonomy" id="55802"/>
    <lineage>
        <taxon>Archaea</taxon>
        <taxon>Methanobacteriati</taxon>
        <taxon>Methanobacteriota</taxon>
        <taxon>Thermococci</taxon>
        <taxon>Thermococcales</taxon>
        <taxon>Thermococcaceae</taxon>
        <taxon>Thermococcus</taxon>
    </lineage>
</organism>
<gene>
    <name evidence="1" type="ORF">TBCH5v1_0607</name>
</gene>
<dbReference type="GeneID" id="10040889"/>
<dbReference type="EMBL" id="CP013050">
    <property type="protein sequence ID" value="ALM74567.1"/>
    <property type="molecule type" value="Genomic_DNA"/>
</dbReference>
<evidence type="ECO:0000313" key="2">
    <source>
        <dbReference type="Proteomes" id="UP000066042"/>
    </source>
</evidence>
<accession>A0A0S1X9W5</accession>
<dbReference type="GeneID" id="26135887"/>
<name>A0A0S1X9W5_THEBA</name>
<dbReference type="PATRIC" id="fig|55802.8.peg.601"/>
<sequence>MENLRLIQKKLEVVKKHKELLMLEEAKLVRMMYQRKVGVSKKLAVVKREKAMALAQEAKLLRILKQNGQVLTV</sequence>
<proteinExistence type="predicted"/>
<reference evidence="1 2" key="1">
    <citation type="journal article" date="2016" name="Genome Announc.">
        <title>Complete genome sequence of the hyperthermophilic and piezophilic archaeon Thermococcus barophilus Ch5, capable of growth at the expense of hydrogenogenesis from carbon monoxide and formate.</title>
        <authorList>
            <person name="Oger P."/>
            <person name="Sokolova T.G."/>
            <person name="Kozhevnikova D.A."/>
            <person name="Taranov E.A."/>
            <person name="Vannier P."/>
            <person name="Lee H.S."/>
            <person name="Kwon K.K."/>
            <person name="Kang S.G."/>
            <person name="Lee J.H."/>
            <person name="Bonch-Osmolovskaya E.A."/>
            <person name="Lebedinsky A.V."/>
        </authorList>
    </citation>
    <scope>NUCLEOTIDE SEQUENCE [LARGE SCALE GENOMIC DNA]</scope>
    <source>
        <strain evidence="2">Ch5</strain>
    </source>
</reference>
<dbReference type="STRING" id="55802.TBCH5v1_0607"/>
<protein>
    <submittedName>
        <fullName evidence="1">Uncharacterized protein</fullName>
    </submittedName>
</protein>
<dbReference type="OMA" id="TIDFRWV"/>
<dbReference type="RefSeq" id="WP_013466846.1">
    <property type="nucleotide sequence ID" value="NZ_CP013050.1"/>
</dbReference>
<evidence type="ECO:0000313" key="1">
    <source>
        <dbReference type="EMBL" id="ALM74567.1"/>
    </source>
</evidence>
<dbReference type="AlphaFoldDB" id="A0A0S1X9W5"/>
<dbReference type="Proteomes" id="UP000066042">
    <property type="component" value="Chromosome"/>
</dbReference>